<organism evidence="2 3">
    <name type="scientific">Trifolium medium</name>
    <dbReference type="NCBI Taxonomy" id="97028"/>
    <lineage>
        <taxon>Eukaryota</taxon>
        <taxon>Viridiplantae</taxon>
        <taxon>Streptophyta</taxon>
        <taxon>Embryophyta</taxon>
        <taxon>Tracheophyta</taxon>
        <taxon>Spermatophyta</taxon>
        <taxon>Magnoliopsida</taxon>
        <taxon>eudicotyledons</taxon>
        <taxon>Gunneridae</taxon>
        <taxon>Pentapetalae</taxon>
        <taxon>rosids</taxon>
        <taxon>fabids</taxon>
        <taxon>Fabales</taxon>
        <taxon>Fabaceae</taxon>
        <taxon>Papilionoideae</taxon>
        <taxon>50 kb inversion clade</taxon>
        <taxon>NPAAA clade</taxon>
        <taxon>Hologalegina</taxon>
        <taxon>IRL clade</taxon>
        <taxon>Trifolieae</taxon>
        <taxon>Trifolium</taxon>
    </lineage>
</organism>
<evidence type="ECO:0000256" key="1">
    <source>
        <dbReference type="SAM" id="MobiDB-lite"/>
    </source>
</evidence>
<feature type="region of interest" description="Disordered" evidence="1">
    <location>
        <begin position="76"/>
        <end position="103"/>
    </location>
</feature>
<sequence>VARKKVVDLGLKLSGTEAAFDDYKNKNALNKKLVTNIEDLEVKLADVTKERDALLGKVEEKEGKIKELEEKLKAAESSAEVTMISEEEKAADPAGDYTMMSRA</sequence>
<accession>A0A392SK24</accession>
<reference evidence="2 3" key="1">
    <citation type="journal article" date="2018" name="Front. Plant Sci.">
        <title>Red Clover (Trifolium pratense) and Zigzag Clover (T. medium) - A Picture of Genomic Similarities and Differences.</title>
        <authorList>
            <person name="Dluhosova J."/>
            <person name="Istvanek J."/>
            <person name="Nedelnik J."/>
            <person name="Repkova J."/>
        </authorList>
    </citation>
    <scope>NUCLEOTIDE SEQUENCE [LARGE SCALE GENOMIC DNA]</scope>
    <source>
        <strain evidence="3">cv. 10/8</strain>
        <tissue evidence="2">Leaf</tissue>
    </source>
</reference>
<name>A0A392SK24_9FABA</name>
<protein>
    <submittedName>
        <fullName evidence="2">Uncharacterized protein</fullName>
    </submittedName>
</protein>
<feature type="non-terminal residue" evidence="2">
    <location>
        <position position="1"/>
    </location>
</feature>
<evidence type="ECO:0000313" key="3">
    <source>
        <dbReference type="Proteomes" id="UP000265520"/>
    </source>
</evidence>
<dbReference type="Proteomes" id="UP000265520">
    <property type="component" value="Unassembled WGS sequence"/>
</dbReference>
<comment type="caution">
    <text evidence="2">The sequence shown here is derived from an EMBL/GenBank/DDBJ whole genome shotgun (WGS) entry which is preliminary data.</text>
</comment>
<dbReference type="AlphaFoldDB" id="A0A392SK24"/>
<evidence type="ECO:0000313" key="2">
    <source>
        <dbReference type="EMBL" id="MCI48280.1"/>
    </source>
</evidence>
<keyword evidence="3" id="KW-1185">Reference proteome</keyword>
<dbReference type="EMBL" id="LXQA010384346">
    <property type="protein sequence ID" value="MCI48280.1"/>
    <property type="molecule type" value="Genomic_DNA"/>
</dbReference>
<proteinExistence type="predicted"/>
<feature type="non-terminal residue" evidence="2">
    <location>
        <position position="103"/>
    </location>
</feature>